<gene>
    <name evidence="20" type="ORF">BJY26_002652</name>
</gene>
<dbReference type="PANTHER" id="PTHR19271">
    <property type="entry name" value="CYTOCHROME B"/>
    <property type="match status" value="1"/>
</dbReference>
<keyword evidence="21" id="KW-1185">Reference proteome</keyword>
<evidence type="ECO:0000256" key="18">
    <source>
        <dbReference type="SAM" id="Phobius"/>
    </source>
</evidence>
<evidence type="ECO:0000256" key="2">
    <source>
        <dbReference type="ARBA" id="ARBA00004651"/>
    </source>
</evidence>
<keyword evidence="14" id="KW-0408">Iron</keyword>
<feature type="transmembrane region" description="Helical" evidence="18">
    <location>
        <begin position="255"/>
        <end position="283"/>
    </location>
</feature>
<dbReference type="AlphaFoldDB" id="A0A7Z0IIF5"/>
<name>A0A7Z0IIF5_9MICO</name>
<evidence type="ECO:0000256" key="6">
    <source>
        <dbReference type="ARBA" id="ARBA00022475"/>
    </source>
</evidence>
<dbReference type="SUPFAM" id="SSF81342">
    <property type="entry name" value="Transmembrane di-heme cytochromes"/>
    <property type="match status" value="1"/>
</dbReference>
<keyword evidence="8" id="KW-0679">Respiratory chain</keyword>
<dbReference type="InterPro" id="IPR027387">
    <property type="entry name" value="Cytb/b6-like_sf"/>
</dbReference>
<dbReference type="InterPro" id="IPR005797">
    <property type="entry name" value="Cyt_b/b6_N"/>
</dbReference>
<feature type="transmembrane region" description="Helical" evidence="18">
    <location>
        <begin position="210"/>
        <end position="234"/>
    </location>
</feature>
<evidence type="ECO:0000256" key="5">
    <source>
        <dbReference type="ARBA" id="ARBA00022448"/>
    </source>
</evidence>
<feature type="transmembrane region" description="Helical" evidence="18">
    <location>
        <begin position="176"/>
        <end position="198"/>
    </location>
</feature>
<keyword evidence="9 18" id="KW-0812">Transmembrane</keyword>
<feature type="domain" description="Cytochrome b/b6 N-terminal region profile" evidence="19">
    <location>
        <begin position="15"/>
        <end position="241"/>
    </location>
</feature>
<dbReference type="Pfam" id="PF13631">
    <property type="entry name" value="Cytochrom_B_N_2"/>
    <property type="match status" value="1"/>
</dbReference>
<keyword evidence="7" id="KW-0349">Heme</keyword>
<comment type="caution">
    <text evidence="20">The sequence shown here is derived from an EMBL/GenBank/DDBJ whole genome shotgun (WGS) entry which is preliminary data.</text>
</comment>
<evidence type="ECO:0000256" key="3">
    <source>
        <dbReference type="ARBA" id="ARBA00012951"/>
    </source>
</evidence>
<evidence type="ECO:0000256" key="13">
    <source>
        <dbReference type="ARBA" id="ARBA00022989"/>
    </source>
</evidence>
<evidence type="ECO:0000256" key="9">
    <source>
        <dbReference type="ARBA" id="ARBA00022692"/>
    </source>
</evidence>
<accession>A0A7Z0IIF5</accession>
<feature type="transmembrane region" description="Helical" evidence="18">
    <location>
        <begin position="334"/>
        <end position="355"/>
    </location>
</feature>
<protein>
    <recommendedName>
        <fullName evidence="4">Cytochrome bc1 complex cytochrome b subunit</fullName>
        <ecNumber evidence="3">7.1.1.8</ecNumber>
    </recommendedName>
    <alternativeName>
        <fullName evidence="17">Cytochrome bc1 reductase complex subunit QcrB</fullName>
    </alternativeName>
</protein>
<dbReference type="GO" id="GO:0016491">
    <property type="term" value="F:oxidoreductase activity"/>
    <property type="evidence" value="ECO:0007669"/>
    <property type="project" value="InterPro"/>
</dbReference>
<evidence type="ECO:0000256" key="8">
    <source>
        <dbReference type="ARBA" id="ARBA00022660"/>
    </source>
</evidence>
<evidence type="ECO:0000256" key="10">
    <source>
        <dbReference type="ARBA" id="ARBA00022723"/>
    </source>
</evidence>
<dbReference type="RefSeq" id="WP_179428705.1">
    <property type="nucleotide sequence ID" value="NZ_JACBZP010000001.1"/>
</dbReference>
<dbReference type="InterPro" id="IPR016174">
    <property type="entry name" value="Di-haem_cyt_TM"/>
</dbReference>
<feature type="transmembrane region" description="Helical" evidence="18">
    <location>
        <begin position="113"/>
        <end position="132"/>
    </location>
</feature>
<evidence type="ECO:0000256" key="16">
    <source>
        <dbReference type="ARBA" id="ARBA00029351"/>
    </source>
</evidence>
<feature type="transmembrane region" description="Helical" evidence="18">
    <location>
        <begin position="375"/>
        <end position="394"/>
    </location>
</feature>
<evidence type="ECO:0000256" key="12">
    <source>
        <dbReference type="ARBA" id="ARBA00022982"/>
    </source>
</evidence>
<evidence type="ECO:0000313" key="21">
    <source>
        <dbReference type="Proteomes" id="UP000539111"/>
    </source>
</evidence>
<evidence type="ECO:0000256" key="1">
    <source>
        <dbReference type="ARBA" id="ARBA00001971"/>
    </source>
</evidence>
<evidence type="ECO:0000256" key="17">
    <source>
        <dbReference type="ARBA" id="ARBA00029568"/>
    </source>
</evidence>
<comment type="subcellular location">
    <subcellularLocation>
        <location evidence="2">Cell membrane</location>
        <topology evidence="2">Multi-pass membrane protein</topology>
    </subcellularLocation>
</comment>
<keyword evidence="5" id="KW-0813">Transport</keyword>
<organism evidence="20 21">
    <name type="scientific">Spelaeicoccus albus</name>
    <dbReference type="NCBI Taxonomy" id="1280376"/>
    <lineage>
        <taxon>Bacteria</taxon>
        <taxon>Bacillati</taxon>
        <taxon>Actinomycetota</taxon>
        <taxon>Actinomycetes</taxon>
        <taxon>Micrococcales</taxon>
        <taxon>Brevibacteriaceae</taxon>
        <taxon>Spelaeicoccus</taxon>
    </lineage>
</organism>
<keyword evidence="10" id="KW-0479">Metal-binding</keyword>
<evidence type="ECO:0000313" key="20">
    <source>
        <dbReference type="EMBL" id="NYI68346.1"/>
    </source>
</evidence>
<dbReference type="PROSITE" id="PS51002">
    <property type="entry name" value="CYTB_NTER"/>
    <property type="match status" value="1"/>
</dbReference>
<feature type="transmembrane region" description="Helical" evidence="18">
    <location>
        <begin position="48"/>
        <end position="67"/>
    </location>
</feature>
<dbReference type="EC" id="7.1.1.8" evidence="3"/>
<keyword evidence="11" id="KW-1278">Translocase</keyword>
<keyword evidence="12" id="KW-0249">Electron transport</keyword>
<dbReference type="Gene3D" id="1.20.810.10">
    <property type="entry name" value="Cytochrome Bc1 Complex, Chain C"/>
    <property type="match status" value="1"/>
</dbReference>
<dbReference type="GO" id="GO:0008121">
    <property type="term" value="F:quinol-cytochrome-c reductase activity"/>
    <property type="evidence" value="ECO:0007669"/>
    <property type="project" value="UniProtKB-EC"/>
</dbReference>
<keyword evidence="13 18" id="KW-1133">Transmembrane helix</keyword>
<dbReference type="Proteomes" id="UP000539111">
    <property type="component" value="Unassembled WGS sequence"/>
</dbReference>
<dbReference type="GO" id="GO:0005886">
    <property type="term" value="C:plasma membrane"/>
    <property type="evidence" value="ECO:0007669"/>
    <property type="project" value="UniProtKB-SubCell"/>
</dbReference>
<evidence type="ECO:0000259" key="19">
    <source>
        <dbReference type="PROSITE" id="PS51002"/>
    </source>
</evidence>
<keyword evidence="6" id="KW-1003">Cell membrane</keyword>
<evidence type="ECO:0000256" key="15">
    <source>
        <dbReference type="ARBA" id="ARBA00023136"/>
    </source>
</evidence>
<dbReference type="EMBL" id="JACBZP010000001">
    <property type="protein sequence ID" value="NYI68346.1"/>
    <property type="molecule type" value="Genomic_DNA"/>
</dbReference>
<comment type="cofactor">
    <cofactor evidence="1">
        <name>heme</name>
        <dbReference type="ChEBI" id="CHEBI:30413"/>
    </cofactor>
</comment>
<dbReference type="PANTHER" id="PTHR19271:SF16">
    <property type="entry name" value="CYTOCHROME B"/>
    <property type="match status" value="1"/>
</dbReference>
<dbReference type="FunFam" id="1.20.810.10:FF:000007">
    <property type="entry name" value="Ubiquinol-cytochrome C reductase B subunit"/>
    <property type="match status" value="1"/>
</dbReference>
<evidence type="ECO:0000256" key="14">
    <source>
        <dbReference type="ARBA" id="ARBA00023004"/>
    </source>
</evidence>
<feature type="transmembrane region" description="Helical" evidence="18">
    <location>
        <begin position="414"/>
        <end position="431"/>
    </location>
</feature>
<dbReference type="GO" id="GO:0022904">
    <property type="term" value="P:respiratory electron transport chain"/>
    <property type="evidence" value="ECO:0007669"/>
    <property type="project" value="InterPro"/>
</dbReference>
<sequence length="567" mass="63429">MSTSTTEPKTQIGKAAFNIESRYGASKAVREFGRKIFPQHWSFMLGEIALYSFIILLLTGTFLTFFFHPAMGETVYSGPYQPLRGIEVSEAFNSTLNISFDVRGGLLMRQMHHWAALLFMAAMSVHMLRVFFTGAFRKPREMNWMIGGTLILLGMADGFTGYSLPDDLLSGNGLRIIDGIIEAIPLIGTYLSFFLFGGQFPGSDIVSRLYTLHILLVPAAILLMIVIHLFLVVLHKHTQYPGPGKTEKNVVGEPVLPVFMAKAGGFFFIIFGVIGFMGAAFTINPIWNYGPYDPSPISAGTQPDWYIGFMDGALRLMPGWGEIHIGGYPISLNILLPALGPVIVIFGLLFLYPMLEAWVTKDDREHHILDRPRNAPVRTGIGVAGVVWYCVMWTAAGSDVIAVQFKLSLEQVTYALRFLFFFGPVIAFWVTKRMCLALQRKDRETALHGLESGRIIRLPHGEYTEVHEQFDPHRRWELVGFESPEVIPAQPDNEGKVPFAEKVRGRLSRFFFEDRVAPVSPAELEAGHHGHEGQVNDEALSIEGQYDNEEEFSGGVIHRENTSFTEN</sequence>
<evidence type="ECO:0000256" key="11">
    <source>
        <dbReference type="ARBA" id="ARBA00022967"/>
    </source>
</evidence>
<proteinExistence type="predicted"/>
<reference evidence="20 21" key="1">
    <citation type="submission" date="2020-07" db="EMBL/GenBank/DDBJ databases">
        <title>Sequencing the genomes of 1000 actinobacteria strains.</title>
        <authorList>
            <person name="Klenk H.-P."/>
        </authorList>
    </citation>
    <scope>NUCLEOTIDE SEQUENCE [LARGE SCALE GENOMIC DNA]</scope>
    <source>
        <strain evidence="20 21">DSM 26341</strain>
    </source>
</reference>
<keyword evidence="15 18" id="KW-0472">Membrane</keyword>
<dbReference type="GO" id="GO:0046872">
    <property type="term" value="F:metal ion binding"/>
    <property type="evidence" value="ECO:0007669"/>
    <property type="project" value="UniProtKB-KW"/>
</dbReference>
<evidence type="ECO:0000256" key="7">
    <source>
        <dbReference type="ARBA" id="ARBA00022617"/>
    </source>
</evidence>
<comment type="catalytic activity">
    <reaction evidence="16">
        <text>a quinol + 2 Fe(III)-[cytochrome c](out) = a quinone + 2 Fe(II)-[cytochrome c](out) + 2 H(+)(out)</text>
        <dbReference type="Rhea" id="RHEA:11484"/>
        <dbReference type="Rhea" id="RHEA-COMP:10350"/>
        <dbReference type="Rhea" id="RHEA-COMP:14399"/>
        <dbReference type="ChEBI" id="CHEBI:15378"/>
        <dbReference type="ChEBI" id="CHEBI:24646"/>
        <dbReference type="ChEBI" id="CHEBI:29033"/>
        <dbReference type="ChEBI" id="CHEBI:29034"/>
        <dbReference type="ChEBI" id="CHEBI:132124"/>
        <dbReference type="EC" id="7.1.1.8"/>
    </reaction>
</comment>
<evidence type="ECO:0000256" key="4">
    <source>
        <dbReference type="ARBA" id="ARBA00016116"/>
    </source>
</evidence>